<evidence type="ECO:0000313" key="2">
    <source>
        <dbReference type="Proteomes" id="UP000660861"/>
    </source>
</evidence>
<gene>
    <name evidence="1" type="ORF">H8709_07010</name>
</gene>
<accession>A0A926EEU7</accession>
<reference evidence="1" key="1">
    <citation type="submission" date="2020-08" db="EMBL/GenBank/DDBJ databases">
        <title>Genome public.</title>
        <authorList>
            <person name="Liu C."/>
            <person name="Sun Q."/>
        </authorList>
    </citation>
    <scope>NUCLEOTIDE SEQUENCE</scope>
    <source>
        <strain evidence="1">NSJ-54</strain>
    </source>
</reference>
<dbReference type="EMBL" id="JACRTC010000004">
    <property type="protein sequence ID" value="MBC8570581.1"/>
    <property type="molecule type" value="Genomic_DNA"/>
</dbReference>
<organism evidence="1 2">
    <name type="scientific">Zongyangia hominis</name>
    <dbReference type="NCBI Taxonomy" id="2763677"/>
    <lineage>
        <taxon>Bacteria</taxon>
        <taxon>Bacillati</taxon>
        <taxon>Bacillota</taxon>
        <taxon>Clostridia</taxon>
        <taxon>Eubacteriales</taxon>
        <taxon>Oscillospiraceae</taxon>
        <taxon>Zongyangia</taxon>
    </lineage>
</organism>
<comment type="caution">
    <text evidence="1">The sequence shown here is derived from an EMBL/GenBank/DDBJ whole genome shotgun (WGS) entry which is preliminary data.</text>
</comment>
<dbReference type="InterPro" id="IPR026989">
    <property type="entry name" value="TnpV"/>
</dbReference>
<keyword evidence="2" id="KW-1185">Reference proteome</keyword>
<dbReference type="RefSeq" id="WP_262397678.1">
    <property type="nucleotide sequence ID" value="NZ_JACRTC010000004.1"/>
</dbReference>
<name>A0A926EEU7_9FIRM</name>
<proteinExistence type="predicted"/>
<dbReference type="AlphaFoldDB" id="A0A926EEU7"/>
<sequence>MDKYIYNEKNGLWYELQGDYYIPCLVLPDEKEERHIGIWGHRHLRYIREHKKVLYTDLVISGKLQSYLADVEEQAQELFDRLMKQRAEHGGITETLKAKSPMLWVGRMNALRSAVTEAVNAEVIFV</sequence>
<evidence type="ECO:0000313" key="1">
    <source>
        <dbReference type="EMBL" id="MBC8570581.1"/>
    </source>
</evidence>
<protein>
    <submittedName>
        <fullName evidence="1">TnpV protein</fullName>
    </submittedName>
</protein>
<dbReference type="Proteomes" id="UP000660861">
    <property type="component" value="Unassembled WGS sequence"/>
</dbReference>
<dbReference type="Pfam" id="PF14198">
    <property type="entry name" value="TnpV"/>
    <property type="match status" value="1"/>
</dbReference>